<dbReference type="EMBL" id="LACB01000718">
    <property type="protein sequence ID" value="KAJ9481647.1"/>
    <property type="molecule type" value="Genomic_DNA"/>
</dbReference>
<evidence type="ECO:0000313" key="3">
    <source>
        <dbReference type="Proteomes" id="UP001227192"/>
    </source>
</evidence>
<dbReference type="Proteomes" id="UP001227192">
    <property type="component" value="Unassembled WGS sequence"/>
</dbReference>
<evidence type="ECO:0000313" key="2">
    <source>
        <dbReference type="EMBL" id="KAJ9481647.1"/>
    </source>
</evidence>
<sequence length="321" mass="34537">MTVFLATLFLPYTADINPEKTHSSSPQAASQAKNEVTESVTPLHAPWADNLGQETTQPGLTPGATTNHELIFSASFEEAGVERSGYPFPPTSTLGNRLIESEPHPPAWGAATSLHKPKPQADLSSSASVLKHADPVLLGREPVSQETSSKQPRPSSRRSSSSGVEWTIMTSYHGNGGLFNAVRSAKESGHLEELCRLAPFWLSCRSASSGSGQTTEPVDQPVDSHGGASAFIDDYFRWRVGSSAEENLAKIQSEDVPRIEEWARRTGSCFAAEKTELIHITRKRGEHLEGQITCDGANVKPSPTAKLLGVVFDQGLPPWGG</sequence>
<accession>A0AAI9X2V6</accession>
<comment type="caution">
    <text evidence="2">The sequence shown here is derived from an EMBL/GenBank/DDBJ whole genome shotgun (WGS) entry which is preliminary data.</text>
</comment>
<reference evidence="2" key="1">
    <citation type="submission" date="2015-06" db="EMBL/GenBank/DDBJ databases">
        <authorList>
            <person name="Nguyen H."/>
        </authorList>
    </citation>
    <scope>NUCLEOTIDE SEQUENCE</scope>
    <source>
        <strain evidence="2">DAOM 180753</strain>
    </source>
</reference>
<dbReference type="AlphaFoldDB" id="A0AAI9X2V6"/>
<reference evidence="2" key="2">
    <citation type="journal article" date="2016" name="Fungal Biol.">
        <title>Ochratoxin A production by Penicillium thymicola.</title>
        <authorList>
            <person name="Nguyen H.D.T."/>
            <person name="McMullin D.R."/>
            <person name="Ponomareva E."/>
            <person name="Riley R."/>
            <person name="Pomraning K.R."/>
            <person name="Baker S.E."/>
            <person name="Seifert K.A."/>
        </authorList>
    </citation>
    <scope>NUCLEOTIDE SEQUENCE</scope>
    <source>
        <strain evidence="2">DAOM 180753</strain>
    </source>
</reference>
<keyword evidence="3" id="KW-1185">Reference proteome</keyword>
<name>A0AAI9X2V6_PENTH</name>
<gene>
    <name evidence="2" type="ORF">VN97_g11822</name>
</gene>
<protein>
    <submittedName>
        <fullName evidence="2">Uncharacterized protein</fullName>
    </submittedName>
</protein>
<proteinExistence type="predicted"/>
<evidence type="ECO:0000256" key="1">
    <source>
        <dbReference type="SAM" id="MobiDB-lite"/>
    </source>
</evidence>
<feature type="compositionally biased region" description="Low complexity" evidence="1">
    <location>
        <begin position="148"/>
        <end position="162"/>
    </location>
</feature>
<organism evidence="2 3">
    <name type="scientific">Penicillium thymicola</name>
    <dbReference type="NCBI Taxonomy" id="293382"/>
    <lineage>
        <taxon>Eukaryota</taxon>
        <taxon>Fungi</taxon>
        <taxon>Dikarya</taxon>
        <taxon>Ascomycota</taxon>
        <taxon>Pezizomycotina</taxon>
        <taxon>Eurotiomycetes</taxon>
        <taxon>Eurotiomycetidae</taxon>
        <taxon>Eurotiales</taxon>
        <taxon>Aspergillaceae</taxon>
        <taxon>Penicillium</taxon>
    </lineage>
</organism>
<feature type="region of interest" description="Disordered" evidence="1">
    <location>
        <begin position="82"/>
        <end position="164"/>
    </location>
</feature>